<dbReference type="AlphaFoldDB" id="A0A1W2E0N5"/>
<dbReference type="PANTHER" id="PTHR42659:SF2">
    <property type="entry name" value="XANTHINE DEHYDROGENASE SUBUNIT C-RELATED"/>
    <property type="match status" value="1"/>
</dbReference>
<evidence type="ECO:0000256" key="3">
    <source>
        <dbReference type="ARBA" id="ARBA00023002"/>
    </source>
</evidence>
<dbReference type="STRING" id="112901.SAMN04488500_11943"/>
<dbReference type="Pfam" id="PF03450">
    <property type="entry name" value="CO_deh_flav_C"/>
    <property type="match status" value="1"/>
</dbReference>
<evidence type="ECO:0000313" key="5">
    <source>
        <dbReference type="EMBL" id="SMD02816.1"/>
    </source>
</evidence>
<evidence type="ECO:0000256" key="1">
    <source>
        <dbReference type="ARBA" id="ARBA00022630"/>
    </source>
</evidence>
<dbReference type="EMBL" id="FWXI01000019">
    <property type="protein sequence ID" value="SMD02816.1"/>
    <property type="molecule type" value="Genomic_DNA"/>
</dbReference>
<sequence length="292" mass="31378">MEFSYYNPKSIQALVDTLGGLHSYALLAGGTDLLVKMKEKLLRPMPEAVVDINGIDALHEITDEDDYLWIGALVRHTALTESALVNKKALILAEAAGQVGSPQIRNRGTVGGNICNASPAADTVPALLALDAKVKIASEGGFQEMPLADVFQGPGRTCLLPGQFISQIKVQQIKPDEGAAFLKFGKRKALAIAIINCAAWVKIADGIISDTRIAFGSVAPTPIRLYELEKWLIGKPANAEVFAQAGVIAAQLIKPIDDVRSKASYRTRLARVIVFRSLVTALERVQVGCSFE</sequence>
<keyword evidence="6" id="KW-1185">Reference proteome</keyword>
<dbReference type="InterPro" id="IPR016169">
    <property type="entry name" value="FAD-bd_PCMH_sub2"/>
</dbReference>
<proteinExistence type="predicted"/>
<keyword evidence="1" id="KW-0285">Flavoprotein</keyword>
<accession>A0A1W2E0N5</accession>
<protein>
    <submittedName>
        <fullName evidence="5">Carbon-monoxide dehydrogenase medium subunit</fullName>
    </submittedName>
</protein>
<dbReference type="Gene3D" id="3.30.465.10">
    <property type="match status" value="1"/>
</dbReference>
<evidence type="ECO:0000256" key="2">
    <source>
        <dbReference type="ARBA" id="ARBA00022827"/>
    </source>
</evidence>
<dbReference type="SUPFAM" id="SSF55447">
    <property type="entry name" value="CO dehydrogenase flavoprotein C-terminal domain-like"/>
    <property type="match status" value="1"/>
</dbReference>
<gene>
    <name evidence="5" type="ORF">SAMN04488500_11943</name>
</gene>
<dbReference type="PROSITE" id="PS51387">
    <property type="entry name" value="FAD_PCMH"/>
    <property type="match status" value="1"/>
</dbReference>
<keyword evidence="2" id="KW-0274">FAD</keyword>
<evidence type="ECO:0000313" key="6">
    <source>
        <dbReference type="Proteomes" id="UP000192738"/>
    </source>
</evidence>
<dbReference type="SUPFAM" id="SSF56176">
    <property type="entry name" value="FAD-binding/transporter-associated domain-like"/>
    <property type="match status" value="1"/>
</dbReference>
<keyword evidence="3" id="KW-0560">Oxidoreductase</keyword>
<dbReference type="InterPro" id="IPR016166">
    <property type="entry name" value="FAD-bd_PCMH"/>
</dbReference>
<dbReference type="GO" id="GO:0071949">
    <property type="term" value="F:FAD binding"/>
    <property type="evidence" value="ECO:0007669"/>
    <property type="project" value="InterPro"/>
</dbReference>
<dbReference type="InterPro" id="IPR016167">
    <property type="entry name" value="FAD-bd_PCMH_sub1"/>
</dbReference>
<dbReference type="SMART" id="SM01092">
    <property type="entry name" value="CO_deh_flav_C"/>
    <property type="match status" value="1"/>
</dbReference>
<organism evidence="5 6">
    <name type="scientific">Sporomusa malonica</name>
    <dbReference type="NCBI Taxonomy" id="112901"/>
    <lineage>
        <taxon>Bacteria</taxon>
        <taxon>Bacillati</taxon>
        <taxon>Bacillota</taxon>
        <taxon>Negativicutes</taxon>
        <taxon>Selenomonadales</taxon>
        <taxon>Sporomusaceae</taxon>
        <taxon>Sporomusa</taxon>
    </lineage>
</organism>
<dbReference type="Proteomes" id="UP000192738">
    <property type="component" value="Unassembled WGS sequence"/>
</dbReference>
<evidence type="ECO:0000259" key="4">
    <source>
        <dbReference type="PROSITE" id="PS51387"/>
    </source>
</evidence>
<dbReference type="InterPro" id="IPR051312">
    <property type="entry name" value="Diverse_Substr_Oxidored"/>
</dbReference>
<dbReference type="GO" id="GO:0016491">
    <property type="term" value="F:oxidoreductase activity"/>
    <property type="evidence" value="ECO:0007669"/>
    <property type="project" value="UniProtKB-KW"/>
</dbReference>
<dbReference type="PANTHER" id="PTHR42659">
    <property type="entry name" value="XANTHINE DEHYDROGENASE SUBUNIT C-RELATED"/>
    <property type="match status" value="1"/>
</dbReference>
<dbReference type="InterPro" id="IPR036683">
    <property type="entry name" value="CO_DH_flav_C_dom_sf"/>
</dbReference>
<dbReference type="Gene3D" id="3.30.43.10">
    <property type="entry name" value="Uridine Diphospho-n-acetylenolpyruvylglucosamine Reductase, domain 2"/>
    <property type="match status" value="1"/>
</dbReference>
<name>A0A1W2E0N5_9FIRM</name>
<dbReference type="InterPro" id="IPR036318">
    <property type="entry name" value="FAD-bd_PCMH-like_sf"/>
</dbReference>
<reference evidence="5 6" key="1">
    <citation type="submission" date="2017-04" db="EMBL/GenBank/DDBJ databases">
        <authorList>
            <person name="Afonso C.L."/>
            <person name="Miller P.J."/>
            <person name="Scott M.A."/>
            <person name="Spackman E."/>
            <person name="Goraichik I."/>
            <person name="Dimitrov K.M."/>
            <person name="Suarez D.L."/>
            <person name="Swayne D.E."/>
        </authorList>
    </citation>
    <scope>NUCLEOTIDE SEQUENCE [LARGE SCALE GENOMIC DNA]</scope>
    <source>
        <strain evidence="5 6">DSM 5090</strain>
    </source>
</reference>
<dbReference type="Pfam" id="PF00941">
    <property type="entry name" value="FAD_binding_5"/>
    <property type="match status" value="1"/>
</dbReference>
<dbReference type="InterPro" id="IPR005107">
    <property type="entry name" value="CO_DH_flav_C"/>
</dbReference>
<dbReference type="InterPro" id="IPR002346">
    <property type="entry name" value="Mopterin_DH_FAD-bd"/>
</dbReference>
<feature type="domain" description="FAD-binding PCMH-type" evidence="4">
    <location>
        <begin position="1"/>
        <end position="175"/>
    </location>
</feature>
<dbReference type="OrthoDB" id="9789842at2"/>
<dbReference type="RefSeq" id="WP_084577424.1">
    <property type="nucleotide sequence ID" value="NZ_CP155572.1"/>
</dbReference>
<dbReference type="Gene3D" id="3.30.390.50">
    <property type="entry name" value="CO dehydrogenase flavoprotein, C-terminal domain"/>
    <property type="match status" value="1"/>
</dbReference>